<accession>A0ABY4H4W3</accession>
<evidence type="ECO:0000313" key="3">
    <source>
        <dbReference type="EMBL" id="UOQ95341.1"/>
    </source>
</evidence>
<dbReference type="Pfam" id="PF22725">
    <property type="entry name" value="GFO_IDH_MocA_C3"/>
    <property type="match status" value="1"/>
</dbReference>
<sequence>MIRFGVIGTNFITKLMIEAGQEVADFELKAVYSRTKAKAQQFAEEYGADLTFTSVEEMAQCEEVDAIYIASPNSFHAGQAITAMKYGKHVLCEKPMASNQREAARMVETAKENNVLLMEAIKSTLMPGFASIQEHLHKIGKVRRYVGNFCKYSSRYDTYREGTVLNAFNPAFSNGSLMDLGVYGVYPMVVLFGNPKSLKANGVALASGVDGQGSILAEYEGMEAVVTHSKINHSYAFSEIQGEEGVIIIPNISEPKDIEIRFNDGAVNVLDRQDEFPPMYYELQEFISLAKEGKTQSAVNSYKNTLITSQILQEARRQMGISYPADQN</sequence>
<keyword evidence="4" id="KW-1185">Reference proteome</keyword>
<feature type="domain" description="GFO/IDH/MocA-like oxidoreductase" evidence="2">
    <location>
        <begin position="138"/>
        <end position="247"/>
    </location>
</feature>
<feature type="domain" description="Gfo/Idh/MocA-like oxidoreductase N-terminal" evidence="1">
    <location>
        <begin position="2"/>
        <end position="119"/>
    </location>
</feature>
<evidence type="ECO:0000259" key="1">
    <source>
        <dbReference type="Pfam" id="PF01408"/>
    </source>
</evidence>
<evidence type="ECO:0000313" key="4">
    <source>
        <dbReference type="Proteomes" id="UP000831880"/>
    </source>
</evidence>
<dbReference type="RefSeq" id="WP_244755194.1">
    <property type="nucleotide sequence ID" value="NZ_CP095074.1"/>
</dbReference>
<dbReference type="Pfam" id="PF01408">
    <property type="entry name" value="GFO_IDH_MocA"/>
    <property type="match status" value="1"/>
</dbReference>
<organism evidence="3 4">
    <name type="scientific">Halobacillus shinanisalinarum</name>
    <dbReference type="NCBI Taxonomy" id="2932258"/>
    <lineage>
        <taxon>Bacteria</taxon>
        <taxon>Bacillati</taxon>
        <taxon>Bacillota</taxon>
        <taxon>Bacilli</taxon>
        <taxon>Bacillales</taxon>
        <taxon>Bacillaceae</taxon>
        <taxon>Halobacillus</taxon>
    </lineage>
</organism>
<name>A0ABY4H4W3_9BACI</name>
<dbReference type="SUPFAM" id="SSF51735">
    <property type="entry name" value="NAD(P)-binding Rossmann-fold domains"/>
    <property type="match status" value="1"/>
</dbReference>
<dbReference type="InterPro" id="IPR036291">
    <property type="entry name" value="NAD(P)-bd_dom_sf"/>
</dbReference>
<reference evidence="3 4" key="1">
    <citation type="submission" date="2022-04" db="EMBL/GenBank/DDBJ databases">
        <title>Halobacillus sp. isolated from saltern.</title>
        <authorList>
            <person name="Won M."/>
            <person name="Lee C.-M."/>
            <person name="Woen H.-Y."/>
            <person name="Kwon S.-W."/>
        </authorList>
    </citation>
    <scope>NUCLEOTIDE SEQUENCE [LARGE SCALE GENOMIC DNA]</scope>
    <source>
        <strain evidence="3 4">SSTM10-2</strain>
    </source>
</reference>
<protein>
    <submittedName>
        <fullName evidence="3">Gfo/Idh/MocA family oxidoreductase</fullName>
    </submittedName>
</protein>
<dbReference type="InterPro" id="IPR000683">
    <property type="entry name" value="Gfo/Idh/MocA-like_OxRdtase_N"/>
</dbReference>
<dbReference type="Proteomes" id="UP000831880">
    <property type="component" value="Chromosome"/>
</dbReference>
<proteinExistence type="predicted"/>
<dbReference type="SUPFAM" id="SSF55347">
    <property type="entry name" value="Glyceraldehyde-3-phosphate dehydrogenase-like, C-terminal domain"/>
    <property type="match status" value="1"/>
</dbReference>
<dbReference type="PANTHER" id="PTHR43054">
    <property type="match status" value="1"/>
</dbReference>
<dbReference type="Gene3D" id="3.30.360.10">
    <property type="entry name" value="Dihydrodipicolinate Reductase, domain 2"/>
    <property type="match status" value="1"/>
</dbReference>
<dbReference type="PANTHER" id="PTHR43054:SF1">
    <property type="entry name" value="SCYLLO-INOSITOL 2-DEHYDROGENASE (NADP(+)) IOLU"/>
    <property type="match status" value="1"/>
</dbReference>
<dbReference type="EMBL" id="CP095074">
    <property type="protein sequence ID" value="UOQ95341.1"/>
    <property type="molecule type" value="Genomic_DNA"/>
</dbReference>
<dbReference type="Gene3D" id="3.40.50.720">
    <property type="entry name" value="NAD(P)-binding Rossmann-like Domain"/>
    <property type="match status" value="1"/>
</dbReference>
<evidence type="ECO:0000259" key="2">
    <source>
        <dbReference type="Pfam" id="PF22725"/>
    </source>
</evidence>
<dbReference type="InterPro" id="IPR055170">
    <property type="entry name" value="GFO_IDH_MocA-like_dom"/>
</dbReference>
<gene>
    <name evidence="3" type="ORF">MUO14_10645</name>
</gene>